<feature type="domain" description="Response regulatory" evidence="6">
    <location>
        <begin position="6"/>
        <end position="117"/>
    </location>
</feature>
<dbReference type="EMBL" id="WTYO01000001">
    <property type="protein sequence ID" value="MXO67318.1"/>
    <property type="molecule type" value="Genomic_DNA"/>
</dbReference>
<proteinExistence type="predicted"/>
<evidence type="ECO:0000256" key="4">
    <source>
        <dbReference type="PROSITE-ProRule" id="PRU00169"/>
    </source>
</evidence>
<evidence type="ECO:0000313" key="7">
    <source>
        <dbReference type="EMBL" id="MXO67318.1"/>
    </source>
</evidence>
<gene>
    <name evidence="7" type="ORF">GRI72_00510</name>
</gene>
<keyword evidence="3" id="KW-0804">Transcription</keyword>
<keyword evidence="8" id="KW-1185">Reference proteome</keyword>
<dbReference type="Gene3D" id="3.40.50.2300">
    <property type="match status" value="1"/>
</dbReference>
<feature type="domain" description="HTH luxR-type" evidence="5">
    <location>
        <begin position="133"/>
        <end position="198"/>
    </location>
</feature>
<evidence type="ECO:0000259" key="5">
    <source>
        <dbReference type="PROSITE" id="PS50043"/>
    </source>
</evidence>
<organism evidence="7 8">
    <name type="scientific">Pelagerythrobacter marinus</name>
    <dbReference type="NCBI Taxonomy" id="538382"/>
    <lineage>
        <taxon>Bacteria</taxon>
        <taxon>Pseudomonadati</taxon>
        <taxon>Pseudomonadota</taxon>
        <taxon>Alphaproteobacteria</taxon>
        <taxon>Sphingomonadales</taxon>
        <taxon>Erythrobacteraceae</taxon>
        <taxon>Pelagerythrobacter</taxon>
    </lineage>
</organism>
<evidence type="ECO:0000256" key="1">
    <source>
        <dbReference type="ARBA" id="ARBA00023015"/>
    </source>
</evidence>
<evidence type="ECO:0000256" key="2">
    <source>
        <dbReference type="ARBA" id="ARBA00023125"/>
    </source>
</evidence>
<evidence type="ECO:0000256" key="3">
    <source>
        <dbReference type="ARBA" id="ARBA00023163"/>
    </source>
</evidence>
<sequence>MDGAETFHVVEPDVRQRAAIARLALAAGHHAEVYASLGELGEYCPAGGLALVRCDGAGNIGGAIAVLRNKAIGLPVIATAPEPDVGQVVRAIRAGALDFLALPASENSFHELLGRLGDEAGEHLAAQRRLIEARKRVGTLTRREREVLDWLTRGQSNKAIAQTLRISPRTVEIHRANMMAKLGARHPAEAVRIRLDADG</sequence>
<keyword evidence="1" id="KW-0805">Transcription regulation</keyword>
<dbReference type="Proteomes" id="UP000444401">
    <property type="component" value="Unassembled WGS sequence"/>
</dbReference>
<protein>
    <submittedName>
        <fullName evidence="7">Helix-turn-helix transcriptional regulator</fullName>
    </submittedName>
</protein>
<dbReference type="PROSITE" id="PS50043">
    <property type="entry name" value="HTH_LUXR_2"/>
    <property type="match status" value="1"/>
</dbReference>
<accession>A0ABW9UU51</accession>
<evidence type="ECO:0000259" key="6">
    <source>
        <dbReference type="PROSITE" id="PS50110"/>
    </source>
</evidence>
<comment type="caution">
    <text evidence="7">The sequence shown here is derived from an EMBL/GenBank/DDBJ whole genome shotgun (WGS) entry which is preliminary data.</text>
</comment>
<dbReference type="CDD" id="cd06170">
    <property type="entry name" value="LuxR_C_like"/>
    <property type="match status" value="1"/>
</dbReference>
<dbReference type="SMART" id="SM00421">
    <property type="entry name" value="HTH_LUXR"/>
    <property type="match status" value="1"/>
</dbReference>
<dbReference type="PROSITE" id="PS00622">
    <property type="entry name" value="HTH_LUXR_1"/>
    <property type="match status" value="1"/>
</dbReference>
<evidence type="ECO:0000313" key="8">
    <source>
        <dbReference type="Proteomes" id="UP000444401"/>
    </source>
</evidence>
<dbReference type="PRINTS" id="PR00038">
    <property type="entry name" value="HTHLUXR"/>
</dbReference>
<comment type="caution">
    <text evidence="4">Lacks conserved residue(s) required for the propagation of feature annotation.</text>
</comment>
<dbReference type="PANTHER" id="PTHR44688:SF16">
    <property type="entry name" value="DNA-BINDING TRANSCRIPTIONAL ACTIVATOR DEVR_DOSR"/>
    <property type="match status" value="1"/>
</dbReference>
<dbReference type="PANTHER" id="PTHR44688">
    <property type="entry name" value="DNA-BINDING TRANSCRIPTIONAL ACTIVATOR DEVR_DOSR"/>
    <property type="match status" value="1"/>
</dbReference>
<name>A0ABW9UU51_9SPHN</name>
<reference evidence="7 8" key="1">
    <citation type="submission" date="2019-12" db="EMBL/GenBank/DDBJ databases">
        <title>Genomic-based taxomic classification of the family Erythrobacteraceae.</title>
        <authorList>
            <person name="Xu L."/>
        </authorList>
    </citation>
    <scope>NUCLEOTIDE SEQUENCE [LARGE SCALE GENOMIC DNA]</scope>
    <source>
        <strain evidence="7 8">H32</strain>
    </source>
</reference>
<keyword evidence="2" id="KW-0238">DNA-binding</keyword>
<dbReference type="SUPFAM" id="SSF46894">
    <property type="entry name" value="C-terminal effector domain of the bipartite response regulators"/>
    <property type="match status" value="1"/>
</dbReference>
<dbReference type="InterPro" id="IPR016032">
    <property type="entry name" value="Sig_transdc_resp-reg_C-effctor"/>
</dbReference>
<dbReference type="SUPFAM" id="SSF52172">
    <property type="entry name" value="CheY-like"/>
    <property type="match status" value="1"/>
</dbReference>
<dbReference type="InterPro" id="IPR011006">
    <property type="entry name" value="CheY-like_superfamily"/>
</dbReference>
<dbReference type="Pfam" id="PF00196">
    <property type="entry name" value="GerE"/>
    <property type="match status" value="1"/>
</dbReference>
<dbReference type="InterPro" id="IPR036388">
    <property type="entry name" value="WH-like_DNA-bd_sf"/>
</dbReference>
<dbReference type="InterPro" id="IPR001789">
    <property type="entry name" value="Sig_transdc_resp-reg_receiver"/>
</dbReference>
<dbReference type="Gene3D" id="1.10.10.10">
    <property type="entry name" value="Winged helix-like DNA-binding domain superfamily/Winged helix DNA-binding domain"/>
    <property type="match status" value="1"/>
</dbReference>
<dbReference type="RefSeq" id="WP_160731993.1">
    <property type="nucleotide sequence ID" value="NZ_WTYO01000001.1"/>
</dbReference>
<dbReference type="InterPro" id="IPR000792">
    <property type="entry name" value="Tscrpt_reg_LuxR_C"/>
</dbReference>
<dbReference type="PROSITE" id="PS50110">
    <property type="entry name" value="RESPONSE_REGULATORY"/>
    <property type="match status" value="1"/>
</dbReference>